<proteinExistence type="predicted"/>
<name>E7C3H4_9BACT</name>
<evidence type="ECO:0000313" key="2">
    <source>
        <dbReference type="EMBL" id="ADI21998.1"/>
    </source>
</evidence>
<protein>
    <recommendedName>
        <fullName evidence="1">TACO1/YebC-like second and third domain-containing protein</fullName>
    </recommendedName>
</protein>
<accession>E7C3H4</accession>
<dbReference type="Gene3D" id="3.30.70.980">
    <property type="match status" value="1"/>
</dbReference>
<sequence>MEPTTSVQLEGDVAASMLKLADALDDLDDVQNVYANFDIPEEEMAKLI</sequence>
<dbReference type="InterPro" id="IPR048300">
    <property type="entry name" value="TACO1_YebC-like_2nd/3rd_dom"/>
</dbReference>
<dbReference type="InterPro" id="IPR026564">
    <property type="entry name" value="Transcrip_reg_TACO1-like_dom3"/>
</dbReference>
<evidence type="ECO:0000259" key="1">
    <source>
        <dbReference type="Pfam" id="PF01709"/>
    </source>
</evidence>
<feature type="domain" description="TACO1/YebC-like second and third" evidence="1">
    <location>
        <begin position="1"/>
        <end position="37"/>
    </location>
</feature>
<organism evidence="2">
    <name type="scientific">uncultured myxobacterium HF0200_01L06</name>
    <dbReference type="NCBI Taxonomy" id="723556"/>
    <lineage>
        <taxon>Bacteria</taxon>
        <taxon>Pseudomonadati</taxon>
        <taxon>Myxococcota</taxon>
        <taxon>Myxococcia</taxon>
        <taxon>Myxococcales</taxon>
        <taxon>environmental samples</taxon>
    </lineage>
</organism>
<dbReference type="EMBL" id="GU567972">
    <property type="protein sequence ID" value="ADI21998.1"/>
    <property type="molecule type" value="Genomic_DNA"/>
</dbReference>
<dbReference type="InterPro" id="IPR029072">
    <property type="entry name" value="YebC-like"/>
</dbReference>
<dbReference type="AlphaFoldDB" id="E7C3H4"/>
<dbReference type="Pfam" id="PF01709">
    <property type="entry name" value="Transcrip_reg"/>
    <property type="match status" value="1"/>
</dbReference>
<reference evidence="2" key="1">
    <citation type="submission" date="2010-01" db="EMBL/GenBank/DDBJ databases">
        <title>Genome fragments of uncultured bacteria from the North Pacific subtropical Gyre.</title>
        <authorList>
            <person name="Pham V.D."/>
            <person name="Delong E.F."/>
        </authorList>
    </citation>
    <scope>NUCLEOTIDE SEQUENCE</scope>
</reference>
<dbReference type="SUPFAM" id="SSF75625">
    <property type="entry name" value="YebC-like"/>
    <property type="match status" value="1"/>
</dbReference>